<protein>
    <submittedName>
        <fullName evidence="1">Uncharacterized protein</fullName>
    </submittedName>
</protein>
<evidence type="ECO:0000313" key="2">
    <source>
        <dbReference type="Proteomes" id="UP001185331"/>
    </source>
</evidence>
<comment type="caution">
    <text evidence="1">The sequence shown here is derived from an EMBL/GenBank/DDBJ whole genome shotgun (WGS) entry which is preliminary data.</text>
</comment>
<proteinExistence type="predicted"/>
<dbReference type="EMBL" id="JAVDQK010000005">
    <property type="protein sequence ID" value="MDR6218932.1"/>
    <property type="molecule type" value="Genomic_DNA"/>
</dbReference>
<evidence type="ECO:0000313" key="1">
    <source>
        <dbReference type="EMBL" id="MDR6218932.1"/>
    </source>
</evidence>
<name>A0AAE4BMY3_9DEIO</name>
<dbReference type="Proteomes" id="UP001185331">
    <property type="component" value="Unassembled WGS sequence"/>
</dbReference>
<organism evidence="1 2">
    <name type="scientific">Deinococcus soli</name>
    <name type="common">ex Cha et al. 2016</name>
    <dbReference type="NCBI Taxonomy" id="1309411"/>
    <lineage>
        <taxon>Bacteria</taxon>
        <taxon>Thermotogati</taxon>
        <taxon>Deinococcota</taxon>
        <taxon>Deinococci</taxon>
        <taxon>Deinococcales</taxon>
        <taxon>Deinococcaceae</taxon>
        <taxon>Deinococcus</taxon>
    </lineage>
</organism>
<dbReference type="RefSeq" id="WP_309853777.1">
    <property type="nucleotide sequence ID" value="NZ_JAVDQJ010000004.1"/>
</dbReference>
<accession>A0AAE4BMY3</accession>
<reference evidence="1" key="1">
    <citation type="submission" date="2023-07" db="EMBL/GenBank/DDBJ databases">
        <title>Sorghum-associated microbial communities from plants grown in Nebraska, USA.</title>
        <authorList>
            <person name="Schachtman D."/>
        </authorList>
    </citation>
    <scope>NUCLEOTIDE SEQUENCE</scope>
    <source>
        <strain evidence="1">BE330</strain>
    </source>
</reference>
<gene>
    <name evidence="1" type="ORF">J2Y00_002529</name>
</gene>
<dbReference type="AlphaFoldDB" id="A0AAE4BMY3"/>
<sequence length="113" mass="12622">MTARLITRGLLETDATTVMVAYLTADGDVHIARERSVQLTGHAPALPAGPLWIHEKSRGLYAELTRGPCQELDARFVAYVSLQDGRVWFRPEENFMDGRFTRASIQAVQAHLN</sequence>